<dbReference type="SUPFAM" id="SSF52518">
    <property type="entry name" value="Thiamin diphosphate-binding fold (THDP-binding)"/>
    <property type="match status" value="2"/>
</dbReference>
<dbReference type="InterPro" id="IPR035807">
    <property type="entry name" value="PDC_E1_N"/>
</dbReference>
<dbReference type="InterPro" id="IPR004660">
    <property type="entry name" value="PDH_E1"/>
</dbReference>
<dbReference type="InterPro" id="IPR041621">
    <property type="entry name" value="PDH_E1_M"/>
</dbReference>
<gene>
    <name evidence="14" type="ORF">RED65_04795</name>
</gene>
<dbReference type="EMBL" id="AAQH01000017">
    <property type="protein sequence ID" value="EAT11496.1"/>
    <property type="molecule type" value="Genomic_DNA"/>
</dbReference>
<dbReference type="Pfam" id="PF17831">
    <property type="entry name" value="PDH_E1_M"/>
    <property type="match status" value="1"/>
</dbReference>
<comment type="caution">
    <text evidence="14">The sequence shown here is derived from an EMBL/GenBank/DDBJ whole genome shotgun (WGS) entry which is preliminary data.</text>
</comment>
<dbReference type="InterPro" id="IPR055152">
    <property type="entry name" value="Transketolase-like_C_2"/>
</dbReference>
<keyword evidence="15" id="KW-1185">Reference proteome</keyword>
<dbReference type="EC" id="1.2.4.1" evidence="3 9"/>
<dbReference type="PIRSF" id="PIRSF000156">
    <property type="entry name" value="Pyruvate_dh_E1"/>
    <property type="match status" value="1"/>
</dbReference>
<dbReference type="InterPro" id="IPR009014">
    <property type="entry name" value="Transketo_C/PFOR_II"/>
</dbReference>
<dbReference type="CDD" id="cd02017">
    <property type="entry name" value="TPP_E1_EcPDC_like"/>
    <property type="match status" value="1"/>
</dbReference>
<dbReference type="FunFam" id="3.40.50.970:FF:000009">
    <property type="entry name" value="Pyruvate dehydrogenase E1 component"/>
    <property type="match status" value="1"/>
</dbReference>
<sequence>MDSTDHDQDPVETQEWLDAIDSVIREEGIERARFVLERLSERATRNGLPLPYAFVTPYRNTIPVAEEAKMPGDLFVERRIRSLIRWNALAMVVRANQSGDELGGHIASFASSATLYDVGFNYFFRAPNKESRDCPNGDLVYYQGHISPGLYARSFLEGRLNTEQLDNFRREVDGKGLSSYPHPRLMPDYWQFPTVSMGLGPMQAIYQAHFMRYMSARGLVPRLDRKVWAFLGDGECDEPETLGAISLAGREKLENLIFVVNCNLQRLDGPVRGNGKIIQELEGQFRGAGWNVVKVVWGRHWDPLFAKDHKGLMQKRMDEVVDGEFQNYKAKGGAYTKEHFFEKYPELKEMVADMSDEEIYRLNRGGHDPYKVYAAYHSAMNHKGQPTVILAHTIKGYGMGDAAEGKNEAHGVKKLDIDNLKAFRDRFDIPISDKDLEQVPYYRPPEDSPEMQYMRKRRESLGGYMPVRTENKEPLPVPKLDAFKAQLEGTGDREISTTMAFVRMLTSLVKDKAMGDRVVPIVPDEARTFGMEGLFRQLGIYSSEGQLYEPVDFGQMMYYKEDKKGRILEEGINESGAFSAWLAAATSYSTYDKAMVPFYIFYSMFGFQRVGDLSWAAGDCQAQGFLIGATAGRTTLNGEGLQHQDGHSHILANTIPNCITYDPTFAYELAVIMQDGLRRMYQEHERVFYYITVMNENYAHPAMPKGAEEGIIKGLYRFKETADSDLKVQLMGSGTILREVIAAADILQSEYDISADIWSATSINELAREGRQCERHNMLNPDSVARTSFVEQCLKDTQGPVICATDYIKQYSEQIRPYLPSDKSFVTLGTDGFGRSDSREKLREFFEVDRHFVVVAALYGLMKEGKVKADVIAEAMKKFNISSDKLDPLYH</sequence>
<dbReference type="RefSeq" id="WP_007016569.1">
    <property type="nucleotide sequence ID" value="NZ_AAQH01000017.1"/>
</dbReference>
<dbReference type="PANTHER" id="PTHR43825:SF3">
    <property type="entry name" value="PYRUVATE DEHYDROGENASE E1 COMPONENT"/>
    <property type="match status" value="1"/>
</dbReference>
<dbReference type="PANTHER" id="PTHR43825">
    <property type="entry name" value="PYRUVATE DEHYDROGENASE E1 COMPONENT"/>
    <property type="match status" value="1"/>
</dbReference>
<evidence type="ECO:0000256" key="8">
    <source>
        <dbReference type="ARBA" id="ARBA00051231"/>
    </source>
</evidence>
<evidence type="ECO:0000256" key="4">
    <source>
        <dbReference type="ARBA" id="ARBA00017172"/>
    </source>
</evidence>
<protein>
    <recommendedName>
        <fullName evidence="4 9">Pyruvate dehydrogenase E1 component</fullName>
        <ecNumber evidence="3 9">1.2.4.1</ecNumber>
    </recommendedName>
</protein>
<dbReference type="Gene3D" id="3.40.50.970">
    <property type="match status" value="2"/>
</dbReference>
<dbReference type="SUPFAM" id="SSF52922">
    <property type="entry name" value="TK C-terminal domain-like"/>
    <property type="match status" value="1"/>
</dbReference>
<dbReference type="InterPro" id="IPR029061">
    <property type="entry name" value="THDP-binding"/>
</dbReference>
<feature type="domain" description="Transketolase-like C-terminal" evidence="13">
    <location>
        <begin position="714"/>
        <end position="849"/>
    </location>
</feature>
<evidence type="ECO:0000256" key="5">
    <source>
        <dbReference type="ARBA" id="ARBA00023002"/>
    </source>
</evidence>
<dbReference type="HOGENOM" id="CLU_009154_2_0_6"/>
<organism evidence="14 15">
    <name type="scientific">Bermanella marisrubri</name>
    <dbReference type="NCBI Taxonomy" id="207949"/>
    <lineage>
        <taxon>Bacteria</taxon>
        <taxon>Pseudomonadati</taxon>
        <taxon>Pseudomonadota</taxon>
        <taxon>Gammaproteobacteria</taxon>
        <taxon>Oceanospirillales</taxon>
        <taxon>Oceanospirillaceae</taxon>
        <taxon>Bermanella</taxon>
    </lineage>
</organism>
<evidence type="ECO:0000313" key="15">
    <source>
        <dbReference type="Proteomes" id="UP000004263"/>
    </source>
</evidence>
<dbReference type="Pfam" id="PF00456">
    <property type="entry name" value="Transketolase_N"/>
    <property type="match status" value="1"/>
</dbReference>
<evidence type="ECO:0000256" key="10">
    <source>
        <dbReference type="PIRSR" id="PIRSR000156-1"/>
    </source>
</evidence>
<comment type="function">
    <text evidence="2 9">Component of the pyruvate dehydrogenase (PDH) complex, that catalyzes the overall conversion of pyruvate to acetyl-CoA and CO(2).</text>
</comment>
<evidence type="ECO:0000256" key="1">
    <source>
        <dbReference type="ARBA" id="ARBA00001964"/>
    </source>
</evidence>
<dbReference type="InterPro" id="IPR005474">
    <property type="entry name" value="Transketolase_N"/>
</dbReference>
<evidence type="ECO:0000313" key="14">
    <source>
        <dbReference type="EMBL" id="EAT11496.1"/>
    </source>
</evidence>
<evidence type="ECO:0000256" key="9">
    <source>
        <dbReference type="PIRNR" id="PIRNR000156"/>
    </source>
</evidence>
<feature type="binding site" evidence="10">
    <location>
        <position position="233"/>
    </location>
    <ligand>
        <name>Mg(2+)</name>
        <dbReference type="ChEBI" id="CHEBI:18420"/>
    </ligand>
</feature>
<keyword evidence="5 9" id="KW-0560">Oxidoreductase</keyword>
<dbReference type="AlphaFoldDB" id="Q1MZR1"/>
<keyword evidence="10" id="KW-0460">Magnesium</keyword>
<feature type="binding site" evidence="10">
    <location>
        <position position="265"/>
    </location>
    <ligand>
        <name>Mg(2+)</name>
        <dbReference type="ChEBI" id="CHEBI:18420"/>
    </ligand>
</feature>
<evidence type="ECO:0000259" key="11">
    <source>
        <dbReference type="Pfam" id="PF00456"/>
    </source>
</evidence>
<dbReference type="InterPro" id="IPR051157">
    <property type="entry name" value="PDH/Transketolase"/>
</dbReference>
<accession>Q1MZR1</accession>
<evidence type="ECO:0000259" key="13">
    <source>
        <dbReference type="Pfam" id="PF22613"/>
    </source>
</evidence>
<keyword evidence="7 9" id="KW-0670">Pyruvate</keyword>
<keyword evidence="6 9" id="KW-0786">Thiamine pyrophosphate</keyword>
<dbReference type="STRING" id="207949.RED65_04795"/>
<feature type="domain" description="Pyruvate dehydrogenase E1 component middle" evidence="12">
    <location>
        <begin position="477"/>
        <end position="701"/>
    </location>
</feature>
<dbReference type="NCBIfam" id="TIGR00759">
    <property type="entry name" value="aceE"/>
    <property type="match status" value="1"/>
</dbReference>
<dbReference type="GO" id="GO:0000287">
    <property type="term" value="F:magnesium ion binding"/>
    <property type="evidence" value="ECO:0007669"/>
    <property type="project" value="UniProtKB-ARBA"/>
</dbReference>
<dbReference type="Gene3D" id="3.40.50.920">
    <property type="match status" value="1"/>
</dbReference>
<evidence type="ECO:0000256" key="6">
    <source>
        <dbReference type="ARBA" id="ARBA00023052"/>
    </source>
</evidence>
<name>Q1MZR1_9GAMM</name>
<comment type="cofactor">
    <cofactor evidence="1 9">
        <name>thiamine diphosphate</name>
        <dbReference type="ChEBI" id="CHEBI:58937"/>
    </cofactor>
</comment>
<evidence type="ECO:0000256" key="3">
    <source>
        <dbReference type="ARBA" id="ARBA00012281"/>
    </source>
</evidence>
<keyword evidence="10" id="KW-0479">Metal-binding</keyword>
<dbReference type="Proteomes" id="UP000004263">
    <property type="component" value="Unassembled WGS sequence"/>
</dbReference>
<reference evidence="14 15" key="1">
    <citation type="submission" date="2006-03" db="EMBL/GenBank/DDBJ databases">
        <authorList>
            <person name="Pinhassi J."/>
            <person name="Pedros-Alio C."/>
            <person name="Ferriera S."/>
            <person name="Johnson J."/>
            <person name="Kravitz S."/>
            <person name="Halpern A."/>
            <person name="Remington K."/>
            <person name="Beeson K."/>
            <person name="Tran B."/>
            <person name="Rogers Y.-H."/>
            <person name="Friedman R."/>
            <person name="Venter J.C."/>
        </authorList>
    </citation>
    <scope>NUCLEOTIDE SEQUENCE [LARGE SCALE GENOMIC DNA]</scope>
    <source>
        <strain evidence="14 15">RED65</strain>
    </source>
</reference>
<comment type="cofactor">
    <cofactor evidence="10">
        <name>Mg(2+)</name>
        <dbReference type="ChEBI" id="CHEBI:18420"/>
    </cofactor>
</comment>
<dbReference type="GO" id="GO:0004739">
    <property type="term" value="F:pyruvate dehydrogenase (acetyl-transferring) activity"/>
    <property type="evidence" value="ECO:0007669"/>
    <property type="project" value="UniProtKB-EC"/>
</dbReference>
<feature type="binding site" evidence="10">
    <location>
        <position position="263"/>
    </location>
    <ligand>
        <name>Mg(2+)</name>
        <dbReference type="ChEBI" id="CHEBI:18420"/>
    </ligand>
</feature>
<dbReference type="FunFam" id="3.40.50.970:FF:000011">
    <property type="entry name" value="Pyruvate dehydrogenase E1 component"/>
    <property type="match status" value="1"/>
</dbReference>
<dbReference type="Pfam" id="PF22613">
    <property type="entry name" value="Transketolase_C_1"/>
    <property type="match status" value="1"/>
</dbReference>
<evidence type="ECO:0000256" key="7">
    <source>
        <dbReference type="ARBA" id="ARBA00023317"/>
    </source>
</evidence>
<evidence type="ECO:0000259" key="12">
    <source>
        <dbReference type="Pfam" id="PF17831"/>
    </source>
</evidence>
<proteinExistence type="predicted"/>
<feature type="domain" description="Transketolase N-terminal" evidence="11">
    <location>
        <begin position="103"/>
        <end position="297"/>
    </location>
</feature>
<dbReference type="OrthoDB" id="9759664at2"/>
<comment type="catalytic activity">
    <reaction evidence="8 9">
        <text>N(6)-[(R)-lipoyl]-L-lysyl-[protein] + pyruvate + H(+) = N(6)-[(R)-S(8)-acetyldihydrolipoyl]-L-lysyl-[protein] + CO2</text>
        <dbReference type="Rhea" id="RHEA:19189"/>
        <dbReference type="Rhea" id="RHEA-COMP:10474"/>
        <dbReference type="Rhea" id="RHEA-COMP:10478"/>
        <dbReference type="ChEBI" id="CHEBI:15361"/>
        <dbReference type="ChEBI" id="CHEBI:15378"/>
        <dbReference type="ChEBI" id="CHEBI:16526"/>
        <dbReference type="ChEBI" id="CHEBI:83099"/>
        <dbReference type="ChEBI" id="CHEBI:83111"/>
        <dbReference type="EC" id="1.2.4.1"/>
    </reaction>
</comment>
<evidence type="ECO:0000256" key="2">
    <source>
        <dbReference type="ARBA" id="ARBA00003157"/>
    </source>
</evidence>